<keyword evidence="2" id="KW-0732">Signal</keyword>
<feature type="region of interest" description="Disordered" evidence="1">
    <location>
        <begin position="31"/>
        <end position="77"/>
    </location>
</feature>
<dbReference type="KEGG" id="sbae:DSM104329_05393"/>
<keyword evidence="4" id="KW-1185">Reference proteome</keyword>
<accession>A0A9E6Y579</accession>
<evidence type="ECO:0000256" key="2">
    <source>
        <dbReference type="SAM" id="SignalP"/>
    </source>
</evidence>
<dbReference type="AlphaFoldDB" id="A0A9E6Y579"/>
<organism evidence="3 4">
    <name type="scientific">Capillimicrobium parvum</name>
    <dbReference type="NCBI Taxonomy" id="2884022"/>
    <lineage>
        <taxon>Bacteria</taxon>
        <taxon>Bacillati</taxon>
        <taxon>Actinomycetota</taxon>
        <taxon>Thermoleophilia</taxon>
        <taxon>Solirubrobacterales</taxon>
        <taxon>Capillimicrobiaceae</taxon>
        <taxon>Capillimicrobium</taxon>
    </lineage>
</organism>
<dbReference type="EMBL" id="CP087164">
    <property type="protein sequence ID" value="UGS38961.1"/>
    <property type="molecule type" value="Genomic_DNA"/>
</dbReference>
<reference evidence="3" key="1">
    <citation type="journal article" date="2022" name="Int. J. Syst. Evol. Microbiol.">
        <title>Pseudomonas aegrilactucae sp. nov. and Pseudomonas morbosilactucae sp. nov., pathogens causing bacterial rot of lettuce in Japan.</title>
        <authorList>
            <person name="Sawada H."/>
            <person name="Fujikawa T."/>
            <person name="Satou M."/>
        </authorList>
    </citation>
    <scope>NUCLEOTIDE SEQUENCE</scope>
    <source>
        <strain evidence="3">0166_1</strain>
    </source>
</reference>
<evidence type="ECO:0000313" key="4">
    <source>
        <dbReference type="Proteomes" id="UP001162834"/>
    </source>
</evidence>
<proteinExistence type="predicted"/>
<feature type="chain" id="PRO_5039680630" evidence="2">
    <location>
        <begin position="28"/>
        <end position="77"/>
    </location>
</feature>
<name>A0A9E6Y579_9ACTN</name>
<evidence type="ECO:0000256" key="1">
    <source>
        <dbReference type="SAM" id="MobiDB-lite"/>
    </source>
</evidence>
<gene>
    <name evidence="3" type="ORF">DSM104329_05393</name>
</gene>
<evidence type="ECO:0000313" key="3">
    <source>
        <dbReference type="EMBL" id="UGS38961.1"/>
    </source>
</evidence>
<sequence length="77" mass="7600">MTAMTDKKRIRVAAGVTAMFLASISAAGLATHASSVGPATPPTAAVAVPAAPATDLSHPAQPSAAWGDDAHGEPEHD</sequence>
<protein>
    <submittedName>
        <fullName evidence="3">Uncharacterized protein</fullName>
    </submittedName>
</protein>
<dbReference type="Proteomes" id="UP001162834">
    <property type="component" value="Chromosome"/>
</dbReference>
<feature type="signal peptide" evidence="2">
    <location>
        <begin position="1"/>
        <end position="27"/>
    </location>
</feature>
<feature type="compositionally biased region" description="Low complexity" evidence="1">
    <location>
        <begin position="42"/>
        <end position="54"/>
    </location>
</feature>
<dbReference type="RefSeq" id="WP_259312973.1">
    <property type="nucleotide sequence ID" value="NZ_CP087164.1"/>
</dbReference>
<feature type="compositionally biased region" description="Basic and acidic residues" evidence="1">
    <location>
        <begin position="68"/>
        <end position="77"/>
    </location>
</feature>